<sequence length="236" mass="25487">MCAPGELAIAAPVQSAEFVEDQGHGHSADLVLYSLLILRRTFSESISMAPRRSRILDTDQAGIAVRPGPPAPPHLARTGHEAVVTEFEQALICAGEAFVRFAGALLGPEAREHNLSGQDCIILQQLVTAGQPSRIADLLRFANREDVSNVQYSLRKLIKAGLVRQVKGATNRDMAYAVTEDGARATSRLVSLRQELLMLPTKEIAGLDSQLRSMTAALGLLTGLYDHGSRVLVGRR</sequence>
<dbReference type="GO" id="GO:0003700">
    <property type="term" value="F:DNA-binding transcription factor activity"/>
    <property type="evidence" value="ECO:0007669"/>
    <property type="project" value="InterPro"/>
</dbReference>
<organism evidence="2 3">
    <name type="scientific">Phreatobacter stygius</name>
    <dbReference type="NCBI Taxonomy" id="1940610"/>
    <lineage>
        <taxon>Bacteria</taxon>
        <taxon>Pseudomonadati</taxon>
        <taxon>Pseudomonadota</taxon>
        <taxon>Alphaproteobacteria</taxon>
        <taxon>Hyphomicrobiales</taxon>
        <taxon>Phreatobacteraceae</taxon>
        <taxon>Phreatobacter</taxon>
    </lineage>
</organism>
<reference evidence="2 3" key="1">
    <citation type="submission" date="2019-04" db="EMBL/GenBank/DDBJ databases">
        <title>Phreatobacter aquaticus sp. nov.</title>
        <authorList>
            <person name="Choi A."/>
        </authorList>
    </citation>
    <scope>NUCLEOTIDE SEQUENCE [LARGE SCALE GENOMIC DNA]</scope>
    <source>
        <strain evidence="2 3">KCTC 52518</strain>
    </source>
</reference>
<dbReference type="OrthoDB" id="4550442at2"/>
<dbReference type="AlphaFoldDB" id="A0A4D7ASR4"/>
<dbReference type="EMBL" id="CP039690">
    <property type="protein sequence ID" value="QCI64534.1"/>
    <property type="molecule type" value="Genomic_DNA"/>
</dbReference>
<protein>
    <recommendedName>
        <fullName evidence="1">HTH marR-type domain-containing protein</fullName>
    </recommendedName>
</protein>
<proteinExistence type="predicted"/>
<dbReference type="InterPro" id="IPR036390">
    <property type="entry name" value="WH_DNA-bd_sf"/>
</dbReference>
<name>A0A4D7ASR4_9HYPH</name>
<evidence type="ECO:0000313" key="3">
    <source>
        <dbReference type="Proteomes" id="UP000298781"/>
    </source>
</evidence>
<accession>A0A4D7ASR4</accession>
<dbReference type="Pfam" id="PF13463">
    <property type="entry name" value="HTH_27"/>
    <property type="match status" value="1"/>
</dbReference>
<dbReference type="InterPro" id="IPR000835">
    <property type="entry name" value="HTH_MarR-typ"/>
</dbReference>
<feature type="domain" description="HTH marR-type" evidence="1">
    <location>
        <begin position="115"/>
        <end position="182"/>
    </location>
</feature>
<dbReference type="InterPro" id="IPR036388">
    <property type="entry name" value="WH-like_DNA-bd_sf"/>
</dbReference>
<dbReference type="Proteomes" id="UP000298781">
    <property type="component" value="Chromosome"/>
</dbReference>
<dbReference type="SUPFAM" id="SSF46785">
    <property type="entry name" value="Winged helix' DNA-binding domain"/>
    <property type="match status" value="1"/>
</dbReference>
<evidence type="ECO:0000313" key="2">
    <source>
        <dbReference type="EMBL" id="QCI64534.1"/>
    </source>
</evidence>
<keyword evidence="3" id="KW-1185">Reference proteome</keyword>
<gene>
    <name evidence="2" type="ORF">E8M01_09995</name>
</gene>
<dbReference type="Gene3D" id="1.10.10.10">
    <property type="entry name" value="Winged helix-like DNA-binding domain superfamily/Winged helix DNA-binding domain"/>
    <property type="match status" value="1"/>
</dbReference>
<evidence type="ECO:0000259" key="1">
    <source>
        <dbReference type="Pfam" id="PF13463"/>
    </source>
</evidence>
<dbReference type="KEGG" id="pstg:E8M01_09995"/>